<dbReference type="InterPro" id="IPR011993">
    <property type="entry name" value="PH-like_dom_sf"/>
</dbReference>
<evidence type="ECO:0000256" key="3">
    <source>
        <dbReference type="ARBA" id="ARBA00021269"/>
    </source>
</evidence>
<evidence type="ECO:0000256" key="1">
    <source>
        <dbReference type="ARBA" id="ARBA00004398"/>
    </source>
</evidence>
<dbReference type="Pfam" id="PF16528">
    <property type="entry name" value="Exo84_C"/>
    <property type="match status" value="1"/>
</dbReference>
<dbReference type="Proteomes" id="UP000301737">
    <property type="component" value="Unassembled WGS sequence"/>
</dbReference>
<keyword evidence="10" id="KW-1185">Reference proteome</keyword>
<evidence type="ECO:0000256" key="2">
    <source>
        <dbReference type="ARBA" id="ARBA00007210"/>
    </source>
</evidence>
<feature type="region of interest" description="Disordered" evidence="7">
    <location>
        <begin position="472"/>
        <end position="506"/>
    </location>
</feature>
<evidence type="ECO:0000313" key="9">
    <source>
        <dbReference type="EMBL" id="GCE99132.1"/>
    </source>
</evidence>
<feature type="domain" description="Exocyst component Exo84 C-terminal" evidence="8">
    <location>
        <begin position="540"/>
        <end position="744"/>
    </location>
</feature>
<feature type="compositionally biased region" description="Polar residues" evidence="7">
    <location>
        <begin position="52"/>
        <end position="70"/>
    </location>
</feature>
<dbReference type="InterPro" id="IPR016159">
    <property type="entry name" value="Cullin_repeat-like_dom_sf"/>
</dbReference>
<feature type="compositionally biased region" description="Low complexity" evidence="7">
    <location>
        <begin position="100"/>
        <end position="116"/>
    </location>
</feature>
<dbReference type="Gene3D" id="1.20.58.1220">
    <property type="entry name" value="Exo84p, C-terminal helical domain"/>
    <property type="match status" value="1"/>
</dbReference>
<dbReference type="AlphaFoldDB" id="A0A4C2E9U6"/>
<feature type="region of interest" description="Disordered" evidence="7">
    <location>
        <begin position="281"/>
        <end position="314"/>
    </location>
</feature>
<dbReference type="OrthoDB" id="642193at2759"/>
<dbReference type="InterPro" id="IPR032403">
    <property type="entry name" value="Exo84_C"/>
</dbReference>
<keyword evidence="5" id="KW-0268">Exocytosis</keyword>
<dbReference type="Pfam" id="PF08700">
    <property type="entry name" value="VPS51_Exo84_N"/>
    <property type="match status" value="1"/>
</dbReference>
<dbReference type="InterPro" id="IPR042561">
    <property type="entry name" value="Exo84_C_1"/>
</dbReference>
<proteinExistence type="inferred from homology"/>
<evidence type="ECO:0000313" key="10">
    <source>
        <dbReference type="Proteomes" id="UP000301737"/>
    </source>
</evidence>
<evidence type="ECO:0000259" key="8">
    <source>
        <dbReference type="Pfam" id="PF16528"/>
    </source>
</evidence>
<comment type="similarity">
    <text evidence="2">Belongs to the EXO84 family.</text>
</comment>
<dbReference type="InterPro" id="IPR033961">
    <property type="entry name" value="Exo84"/>
</dbReference>
<evidence type="ECO:0000256" key="7">
    <source>
        <dbReference type="SAM" id="MobiDB-lite"/>
    </source>
</evidence>
<name>A0A4C2E9U6_9SACH</name>
<evidence type="ECO:0000256" key="5">
    <source>
        <dbReference type="ARBA" id="ARBA00022483"/>
    </source>
</evidence>
<dbReference type="PANTHER" id="PTHR21426">
    <property type="entry name" value="EXOCYST COMPLEX COMPONENT 8"/>
    <property type="match status" value="1"/>
</dbReference>
<dbReference type="GO" id="GO:0030133">
    <property type="term" value="C:transport vesicle"/>
    <property type="evidence" value="ECO:0007669"/>
    <property type="project" value="UniProtKB-SubCell"/>
</dbReference>
<organism evidence="9 10">
    <name type="scientific">Zygosaccharomyces mellis</name>
    <dbReference type="NCBI Taxonomy" id="42258"/>
    <lineage>
        <taxon>Eukaryota</taxon>
        <taxon>Fungi</taxon>
        <taxon>Dikarya</taxon>
        <taxon>Ascomycota</taxon>
        <taxon>Saccharomycotina</taxon>
        <taxon>Saccharomycetes</taxon>
        <taxon>Saccharomycetales</taxon>
        <taxon>Saccharomycetaceae</taxon>
        <taxon>Zygosaccharomyces</taxon>
    </lineage>
</organism>
<evidence type="ECO:0000256" key="4">
    <source>
        <dbReference type="ARBA" id="ARBA00022448"/>
    </source>
</evidence>
<feature type="region of interest" description="Disordered" evidence="7">
    <location>
        <begin position="1"/>
        <end position="116"/>
    </location>
</feature>
<comment type="subcellular location">
    <subcellularLocation>
        <location evidence="1">Cytoplasmic vesicle</location>
        <location evidence="1">Secretory vesicle</location>
    </subcellularLocation>
</comment>
<dbReference type="Gene3D" id="1.20.58.1210">
    <property type="entry name" value="Exo84p, N-terminal helical domain"/>
    <property type="match status" value="1"/>
</dbReference>
<protein>
    <recommendedName>
        <fullName evidence="3">Exocyst complex component EXO84</fullName>
    </recommendedName>
</protein>
<dbReference type="PANTHER" id="PTHR21426:SF12">
    <property type="entry name" value="EXOCYST COMPLEX COMPONENT 8"/>
    <property type="match status" value="1"/>
</dbReference>
<dbReference type="InterPro" id="IPR042560">
    <property type="entry name" value="Exo84_C_2"/>
</dbReference>
<feature type="compositionally biased region" description="Low complexity" evidence="7">
    <location>
        <begin position="283"/>
        <end position="298"/>
    </location>
</feature>
<dbReference type="SUPFAM" id="SSF74788">
    <property type="entry name" value="Cullin repeat-like"/>
    <property type="match status" value="1"/>
</dbReference>
<comment type="caution">
    <text evidence="9">The sequence shown here is derived from an EMBL/GenBank/DDBJ whole genome shotgun (WGS) entry which is preliminary data.</text>
</comment>
<feature type="compositionally biased region" description="Polar residues" evidence="7">
    <location>
        <begin position="90"/>
        <end position="99"/>
    </location>
</feature>
<accession>A0A4C2E9U6</accession>
<dbReference type="Gene3D" id="2.30.29.30">
    <property type="entry name" value="Pleckstrin-homology domain (PH domain)/Phosphotyrosine-binding domain (PTB)"/>
    <property type="match status" value="1"/>
</dbReference>
<evidence type="ECO:0000256" key="6">
    <source>
        <dbReference type="ARBA" id="ARBA00022927"/>
    </source>
</evidence>
<keyword evidence="4" id="KW-0813">Transport</keyword>
<keyword evidence="6" id="KW-0653">Protein transport</keyword>
<reference evidence="9 10" key="1">
    <citation type="submission" date="2019-01" db="EMBL/GenBank/DDBJ databases">
        <title>Draft Genome Sequencing of Zygosaccharomyces mellis Ca-7.</title>
        <authorList>
            <person name="Shiwa Y."/>
            <person name="Kanesaki Y."/>
            <person name="Ishige T."/>
            <person name="Mura K."/>
            <person name="Hori T."/>
            <person name="Tamura T."/>
        </authorList>
    </citation>
    <scope>NUCLEOTIDE SEQUENCE [LARGE SCALE GENOMIC DNA]</scope>
    <source>
        <strain evidence="9 10">Ca-7</strain>
    </source>
</reference>
<dbReference type="GO" id="GO:0006887">
    <property type="term" value="P:exocytosis"/>
    <property type="evidence" value="ECO:0007669"/>
    <property type="project" value="UniProtKB-KW"/>
</dbReference>
<dbReference type="GO" id="GO:0000145">
    <property type="term" value="C:exocyst"/>
    <property type="evidence" value="ECO:0007669"/>
    <property type="project" value="InterPro"/>
</dbReference>
<dbReference type="SUPFAM" id="SSF50729">
    <property type="entry name" value="PH domain-like"/>
    <property type="match status" value="1"/>
</dbReference>
<dbReference type="GO" id="GO:0015031">
    <property type="term" value="P:protein transport"/>
    <property type="evidence" value="ECO:0007669"/>
    <property type="project" value="UniProtKB-KW"/>
</dbReference>
<dbReference type="EMBL" id="BIMX01000008">
    <property type="protein sequence ID" value="GCE99132.1"/>
    <property type="molecule type" value="Genomic_DNA"/>
</dbReference>
<dbReference type="Pfam" id="PF25345">
    <property type="entry name" value="PH_EXO84"/>
    <property type="match status" value="1"/>
</dbReference>
<gene>
    <name evidence="9" type="primary">EXO84</name>
    <name evidence="9" type="ORF">ZYGM_002289</name>
</gene>
<sequence>MVDLTLKKARRNWKNTKGTSPSLPKWPTSPTKMKMKAEKQPYTEQEPIQPAQLPTMNSKQKTKVASSMQRRLSVHNPNYVPPKLDYSMPLPSTSLDNYRQQQQPPLSEPLPQQQHTQYQQYQDYGEYPSTVSKEAVVAAIAPQRMNKVHTGHKPYHPRAPQEMRNVSEPGVGVPPQVMNPMLLRKILSDPRFNAKSFFHRTLGDASTVEIDRFTSSLNTLANEVQEEAKENINKSYREILTVNNDLRVAGSELKHLRLSIKELNEMMDQFLTLAKKKMEFHQQQHPQSQSTVSSTSQVANGLLPPMRTSSTSKRDRTSVAILEKIWDNQLTELLKHVEGSQKYLSPKPGRHILMETGDWMELNIATLKPLQNVRIFILNDMALVAGRAREKQKDLVVSQCAPLRDVSVVLEARTGDRLTFNFGSNTKCLYQSRDSKECSRLLNIFRRAKDDLRDVFLAEEANARRIKESFNVLSNNQTPGKETSRSPLKNQRLSLGNSVGGTTPNRASDLMENHVFENITISMHSRSRSRDASSISQRLRMLDDLFEEIEIDSERLKFDKAVDSLIDLESQLTELSSQVDREDIILHSFLVLKSQRSRENICHKLLYNINSNQELPRLMPAVKNMVKMGLPEEGLDAFLQNRSNLIQSLILQIGSVDNPTNYLTQIAVIRFQTVKKTVKNFRDIFQEDADKFSSILVNWCKDEADKHFKLIDKQLLNDEMLSPMSIRSSRKQIDSLKLVGLDFVYKLDEFIKKNGDKIR</sequence>
<dbReference type="GO" id="GO:0006893">
    <property type="term" value="P:Golgi to plasma membrane transport"/>
    <property type="evidence" value="ECO:0007669"/>
    <property type="project" value="TreeGrafter"/>
</dbReference>